<gene>
    <name evidence="11" type="ORF">DDV96_12685</name>
</gene>
<dbReference type="SUPFAM" id="SSF144091">
    <property type="entry name" value="Rhomboid-like"/>
    <property type="match status" value="1"/>
</dbReference>
<name>A0A2U0HXP1_9FLAO</name>
<dbReference type="EMBL" id="QEHR01000008">
    <property type="protein sequence ID" value="PVW13510.1"/>
    <property type="molecule type" value="Genomic_DNA"/>
</dbReference>
<keyword evidence="6 8" id="KW-0472">Membrane</keyword>
<dbReference type="InterPro" id="IPR022764">
    <property type="entry name" value="Peptidase_S54_rhomboid_dom"/>
</dbReference>
<feature type="transmembrane region" description="Helical" evidence="8">
    <location>
        <begin position="100"/>
        <end position="118"/>
    </location>
</feature>
<dbReference type="PANTHER" id="PTHR43731:SF14">
    <property type="entry name" value="PRESENILIN-ASSOCIATED RHOMBOID-LIKE PROTEIN, MITOCHONDRIAL"/>
    <property type="match status" value="1"/>
</dbReference>
<feature type="transmembrane region" description="Helical" evidence="8">
    <location>
        <begin position="20"/>
        <end position="44"/>
    </location>
</feature>
<feature type="domain" description="Peptidase S54 rhomboid" evidence="9">
    <location>
        <begin position="60"/>
        <end position="202"/>
    </location>
</feature>
<feature type="domain" description="DUF6576" evidence="10">
    <location>
        <begin position="250"/>
        <end position="283"/>
    </location>
</feature>
<dbReference type="AlphaFoldDB" id="A0A2U0HXP1"/>
<dbReference type="Gene3D" id="1.20.1540.10">
    <property type="entry name" value="Rhomboid-like"/>
    <property type="match status" value="1"/>
</dbReference>
<feature type="transmembrane region" description="Helical" evidence="8">
    <location>
        <begin position="64"/>
        <end position="88"/>
    </location>
</feature>
<evidence type="ECO:0000256" key="2">
    <source>
        <dbReference type="ARBA" id="ARBA00009045"/>
    </source>
</evidence>
<comment type="caution">
    <text evidence="11">The sequence shown here is derived from an EMBL/GenBank/DDBJ whole genome shotgun (WGS) entry which is preliminary data.</text>
</comment>
<evidence type="ECO:0000259" key="9">
    <source>
        <dbReference type="Pfam" id="PF01694"/>
    </source>
</evidence>
<dbReference type="Pfam" id="PF20216">
    <property type="entry name" value="DUF6576"/>
    <property type="match status" value="1"/>
</dbReference>
<evidence type="ECO:0000313" key="11">
    <source>
        <dbReference type="EMBL" id="PVW13510.1"/>
    </source>
</evidence>
<keyword evidence="3 8" id="KW-0812">Transmembrane</keyword>
<evidence type="ECO:0000256" key="1">
    <source>
        <dbReference type="ARBA" id="ARBA00004141"/>
    </source>
</evidence>
<dbReference type="GO" id="GO:0006508">
    <property type="term" value="P:proteolysis"/>
    <property type="evidence" value="ECO:0007669"/>
    <property type="project" value="UniProtKB-KW"/>
</dbReference>
<dbReference type="Proteomes" id="UP000245962">
    <property type="component" value="Unassembled WGS sequence"/>
</dbReference>
<dbReference type="GO" id="GO:0004252">
    <property type="term" value="F:serine-type endopeptidase activity"/>
    <property type="evidence" value="ECO:0007669"/>
    <property type="project" value="InterPro"/>
</dbReference>
<evidence type="ECO:0000313" key="12">
    <source>
        <dbReference type="Proteomes" id="UP000245962"/>
    </source>
</evidence>
<organism evidence="11 12">
    <name type="scientific">Marixanthomonas spongiae</name>
    <dbReference type="NCBI Taxonomy" id="2174845"/>
    <lineage>
        <taxon>Bacteria</taxon>
        <taxon>Pseudomonadati</taxon>
        <taxon>Bacteroidota</taxon>
        <taxon>Flavobacteriia</taxon>
        <taxon>Flavobacteriales</taxon>
        <taxon>Flavobacteriaceae</taxon>
        <taxon>Marixanthomonas</taxon>
    </lineage>
</organism>
<protein>
    <submittedName>
        <fullName evidence="11">Rhomboid family intramembrane serine protease</fullName>
    </submittedName>
</protein>
<comment type="subcellular location">
    <subcellularLocation>
        <location evidence="1">Membrane</location>
        <topology evidence="1">Multi-pass membrane protein</topology>
    </subcellularLocation>
</comment>
<accession>A0A2U0HXP1</accession>
<evidence type="ECO:0000256" key="7">
    <source>
        <dbReference type="SAM" id="MobiDB-lite"/>
    </source>
</evidence>
<keyword evidence="11" id="KW-0645">Protease</keyword>
<feature type="transmembrane region" description="Helical" evidence="8">
    <location>
        <begin position="162"/>
        <end position="179"/>
    </location>
</feature>
<dbReference type="InterPro" id="IPR046483">
    <property type="entry name" value="DUF6576"/>
</dbReference>
<sequence>MDTNNLTYQFKTSSIVIKLIVINAVIFLAVRLMAFFMGMAPGQLTQWFVLPEGFGSVLLQPWSLLTYAFLHFGFFHILFNMLWLYWFGRFVLNLFSEKRFLTVYLLGAFFGGVLYVATHNVFPALKGSSAGLIGASGAVTAIMVFIATYTPNTEVMIFRFRIKLWHIALVLVLLDLVLLPNSDNAGGRLAHIGGAIFGFVYAQQLQKGNDIGKWFENMIDWVGNMFKPKKKKPFTKVHRNRKTTTKRTTDAQKDANQKKIDAILDKIGKSGYDSLTKAEKDFLFKAGKDD</sequence>
<dbReference type="InterPro" id="IPR050925">
    <property type="entry name" value="Rhomboid_protease_S54"/>
</dbReference>
<comment type="similarity">
    <text evidence="2">Belongs to the peptidase S54 family.</text>
</comment>
<evidence type="ECO:0000256" key="3">
    <source>
        <dbReference type="ARBA" id="ARBA00022692"/>
    </source>
</evidence>
<evidence type="ECO:0000256" key="4">
    <source>
        <dbReference type="ARBA" id="ARBA00022801"/>
    </source>
</evidence>
<feature type="region of interest" description="Disordered" evidence="7">
    <location>
        <begin position="234"/>
        <end position="253"/>
    </location>
</feature>
<evidence type="ECO:0000259" key="10">
    <source>
        <dbReference type="Pfam" id="PF20216"/>
    </source>
</evidence>
<dbReference type="RefSeq" id="WP_116695141.1">
    <property type="nucleotide sequence ID" value="NZ_QEHR01000008.1"/>
</dbReference>
<reference evidence="11 12" key="1">
    <citation type="submission" date="2018-04" db="EMBL/GenBank/DDBJ databases">
        <title>Marixanthomonas spongiae HN-E44 sp. nov., isolated from a marine sponge.</title>
        <authorList>
            <person name="Luo L."/>
            <person name="Zhuang L."/>
        </authorList>
    </citation>
    <scope>NUCLEOTIDE SEQUENCE [LARGE SCALE GENOMIC DNA]</scope>
    <source>
        <strain evidence="11 12">HN-E44</strain>
    </source>
</reference>
<feature type="compositionally biased region" description="Basic residues" evidence="7">
    <location>
        <begin position="234"/>
        <end position="245"/>
    </location>
</feature>
<dbReference type="GO" id="GO:0016020">
    <property type="term" value="C:membrane"/>
    <property type="evidence" value="ECO:0007669"/>
    <property type="project" value="UniProtKB-SubCell"/>
</dbReference>
<dbReference type="InterPro" id="IPR035952">
    <property type="entry name" value="Rhomboid-like_sf"/>
</dbReference>
<dbReference type="Pfam" id="PF01694">
    <property type="entry name" value="Rhomboid"/>
    <property type="match status" value="1"/>
</dbReference>
<keyword evidence="12" id="KW-1185">Reference proteome</keyword>
<proteinExistence type="inferred from homology"/>
<evidence type="ECO:0000256" key="8">
    <source>
        <dbReference type="SAM" id="Phobius"/>
    </source>
</evidence>
<evidence type="ECO:0000256" key="6">
    <source>
        <dbReference type="ARBA" id="ARBA00023136"/>
    </source>
</evidence>
<keyword evidence="4" id="KW-0378">Hydrolase</keyword>
<evidence type="ECO:0000256" key="5">
    <source>
        <dbReference type="ARBA" id="ARBA00022989"/>
    </source>
</evidence>
<dbReference type="PANTHER" id="PTHR43731">
    <property type="entry name" value="RHOMBOID PROTEASE"/>
    <property type="match status" value="1"/>
</dbReference>
<dbReference type="OrthoDB" id="680602at2"/>
<keyword evidence="5 8" id="KW-1133">Transmembrane helix</keyword>
<feature type="transmembrane region" description="Helical" evidence="8">
    <location>
        <begin position="130"/>
        <end position="150"/>
    </location>
</feature>